<name>D6SN17_9BACT</name>
<comment type="caution">
    <text evidence="2">The sequence shown here is derived from an EMBL/GenBank/DDBJ whole genome shotgun (WGS) entry which is preliminary data.</text>
</comment>
<dbReference type="InterPro" id="IPR027417">
    <property type="entry name" value="P-loop_NTPase"/>
</dbReference>
<dbReference type="Pfam" id="PF00271">
    <property type="entry name" value="Helicase_C"/>
    <property type="match status" value="1"/>
</dbReference>
<dbReference type="eggNOG" id="COG0553">
    <property type="taxonomic scope" value="Bacteria"/>
</dbReference>
<keyword evidence="3" id="KW-1185">Reference proteome</keyword>
<dbReference type="EMBL" id="ACJN02000001">
    <property type="protein sequence ID" value="EFI36078.1"/>
    <property type="molecule type" value="Genomic_DNA"/>
</dbReference>
<dbReference type="Gene3D" id="3.40.50.300">
    <property type="entry name" value="P-loop containing nucleotide triphosphate hydrolases"/>
    <property type="match status" value="1"/>
</dbReference>
<evidence type="ECO:0000313" key="2">
    <source>
        <dbReference type="EMBL" id="EFI36078.1"/>
    </source>
</evidence>
<dbReference type="InterPro" id="IPR001650">
    <property type="entry name" value="Helicase_C-like"/>
</dbReference>
<accession>D6SN17</accession>
<organism evidence="2 3">
    <name type="scientific">Desulfonatronospira thiodismutans ASO3-1</name>
    <dbReference type="NCBI Taxonomy" id="555779"/>
    <lineage>
        <taxon>Bacteria</taxon>
        <taxon>Pseudomonadati</taxon>
        <taxon>Thermodesulfobacteriota</taxon>
        <taxon>Desulfovibrionia</taxon>
        <taxon>Desulfovibrionales</taxon>
        <taxon>Desulfonatronovibrionaceae</taxon>
        <taxon>Desulfonatronospira</taxon>
    </lineage>
</organism>
<sequence length="713" mass="82986">MYNGICRTERLKVPGAIDLVDSKDNNHLQVHEDDILAYADMDRVLEELELRGTMPVEYIKSAPLIMSFMQNYKVKHDIQEEMKAKPEKLPLLNSPRLWINKNKVAGYKPLNIHHARFEKLKETVLSGEAARLLWVPPSLPYYELGGPFRNQENFSKTLVFSAWEMVPRAVSTLISYEAERLTVGTLIKKTPGQQSERRSYFPDSKNKRFPPPRVTFSVKDKEPANMNALCLLHPSVTLASMYDPIQAMNRDMSIKDILREVQGKIEGHLDGFRHYVRREGQRQDERWYYMAPLLMGRSQPRIQEWFKNPVLQSVDEDYDGVVVQEEDSHALSLHLERLKSLYQDPEQVELGLMPEDLARVLTNMAIASPAICALRMLGPDTPGAVGLSWQLAKTIVERFNTQEAIAMVDLSYGKAGEGVHWKNILRYCLDGNLQAVLDEYAHMLLDGHDKQHCSPEEVEKRNQTLIRDMIRTLKTHTASYNVDTYPAFRHRVKNYDRIDLKKKQIRMRSSYAVGFYDMKDEGKSGQRKENIRLSLNSPFRPFVLTTTSIGQEGLDFHCYCRKIFHWNLPGNPIDLEQREGRINRYKCHAIRQNIAFKYGKNRFYRDVWQEMFDHALLQEKSSKTSDLVPFWRLTGQDTYNPACNIERIVPLYPLSRDSARYERLIKILSLYRLSLGQTRQEELIEYLFENGVSQEEVEQLFMNLSPYFKEVFV</sequence>
<evidence type="ECO:0000259" key="1">
    <source>
        <dbReference type="PROSITE" id="PS51194"/>
    </source>
</evidence>
<dbReference type="AlphaFoldDB" id="D6SN17"/>
<dbReference type="PROSITE" id="PS51194">
    <property type="entry name" value="HELICASE_CTER"/>
    <property type="match status" value="1"/>
</dbReference>
<proteinExistence type="predicted"/>
<dbReference type="Proteomes" id="UP000005496">
    <property type="component" value="Unassembled WGS sequence"/>
</dbReference>
<gene>
    <name evidence="2" type="ORF">Dthio_PD3525</name>
</gene>
<keyword evidence="2" id="KW-0067">ATP-binding</keyword>
<reference evidence="2" key="1">
    <citation type="submission" date="2010-05" db="EMBL/GenBank/DDBJ databases">
        <title>The draft genome of Desulfonatronospira thiodismutans ASO3-1.</title>
        <authorList>
            <consortium name="US DOE Joint Genome Institute (JGI-PGF)"/>
            <person name="Lucas S."/>
            <person name="Copeland A."/>
            <person name="Lapidus A."/>
            <person name="Cheng J.-F."/>
            <person name="Bruce D."/>
            <person name="Goodwin L."/>
            <person name="Pitluck S."/>
            <person name="Chertkov O."/>
            <person name="Brettin T."/>
            <person name="Detter J.C."/>
            <person name="Han C."/>
            <person name="Land M.L."/>
            <person name="Hauser L."/>
            <person name="Kyrpides N."/>
            <person name="Mikhailova N."/>
            <person name="Muyzer G."/>
            <person name="Woyke T."/>
        </authorList>
    </citation>
    <scope>NUCLEOTIDE SEQUENCE [LARGE SCALE GENOMIC DNA]</scope>
    <source>
        <strain evidence="2">ASO3-1</strain>
    </source>
</reference>
<keyword evidence="2" id="KW-0347">Helicase</keyword>
<protein>
    <submittedName>
        <fullName evidence="2">Helicase domain protein</fullName>
    </submittedName>
</protein>
<keyword evidence="2" id="KW-0378">Hydrolase</keyword>
<evidence type="ECO:0000313" key="3">
    <source>
        <dbReference type="Proteomes" id="UP000005496"/>
    </source>
</evidence>
<dbReference type="GO" id="GO:0004386">
    <property type="term" value="F:helicase activity"/>
    <property type="evidence" value="ECO:0007669"/>
    <property type="project" value="UniProtKB-KW"/>
</dbReference>
<feature type="domain" description="Helicase C-terminal" evidence="1">
    <location>
        <begin position="465"/>
        <end position="628"/>
    </location>
</feature>
<keyword evidence="2" id="KW-0547">Nucleotide-binding</keyword>
<dbReference type="SUPFAM" id="SSF52540">
    <property type="entry name" value="P-loop containing nucleoside triphosphate hydrolases"/>
    <property type="match status" value="1"/>
</dbReference>